<dbReference type="AlphaFoldDB" id="A0A2U3R4I3"/>
<organism evidence="1 2">
    <name type="scientific">Orientia tsutsugamushi</name>
    <name type="common">Rickettsia tsutsugamushi</name>
    <dbReference type="NCBI Taxonomy" id="784"/>
    <lineage>
        <taxon>Bacteria</taxon>
        <taxon>Pseudomonadati</taxon>
        <taxon>Pseudomonadota</taxon>
        <taxon>Alphaproteobacteria</taxon>
        <taxon>Rickettsiales</taxon>
        <taxon>Rickettsiaceae</taxon>
        <taxon>Rickettsieae</taxon>
        <taxon>Orientia</taxon>
    </lineage>
</organism>
<accession>A0A2U3R4I3</accession>
<evidence type="ECO:0000313" key="1">
    <source>
        <dbReference type="EMBL" id="SPR08099.1"/>
    </source>
</evidence>
<dbReference type="EMBL" id="LS398547">
    <property type="protein sequence ID" value="SPR08099.1"/>
    <property type="molecule type" value="Genomic_DNA"/>
</dbReference>
<proteinExistence type="predicted"/>
<dbReference type="Proteomes" id="UP000244960">
    <property type="component" value="Chromosome I"/>
</dbReference>
<name>A0A2U3R4I3_ORITS</name>
<reference evidence="2" key="1">
    <citation type="submission" date="2018-03" db="EMBL/GenBank/DDBJ databases">
        <authorList>
            <person name="Batty M. E."/>
            <person name="Batty M E."/>
        </authorList>
    </citation>
    <scope>NUCLEOTIDE SEQUENCE [LARGE SCALE GENOMIC DNA]</scope>
</reference>
<sequence>MTTQQLTDYFRQEGSESEKAFENSSHKIILKQNSESFKAMRANPKLASFVDLVNGNPIELSNLLGRHIFFDQLGMLIRKFKIQAVPAIIEQENNVIKISEISTY</sequence>
<gene>
    <name evidence="1" type="primary">traW</name>
    <name evidence="1" type="ORF">UT176_01276</name>
</gene>
<protein>
    <submittedName>
        <fullName evidence="1">Type-F conjugative transfer system protein TraW</fullName>
    </submittedName>
</protein>
<evidence type="ECO:0000313" key="2">
    <source>
        <dbReference type="Proteomes" id="UP000244960"/>
    </source>
</evidence>